<name>A0A1U7CZG8_9RHOB</name>
<keyword evidence="2" id="KW-1185">Reference proteome</keyword>
<accession>A0A1U7CZG8</accession>
<protein>
    <submittedName>
        <fullName evidence="1">Putative DUF1799 protein</fullName>
    </submittedName>
</protein>
<organism evidence="1 2">
    <name type="scientific">Salipiger profundus</name>
    <dbReference type="NCBI Taxonomy" id="1229727"/>
    <lineage>
        <taxon>Bacteria</taxon>
        <taxon>Pseudomonadati</taxon>
        <taxon>Pseudomonadota</taxon>
        <taxon>Alphaproteobacteria</taxon>
        <taxon>Rhodobacterales</taxon>
        <taxon>Roseobacteraceae</taxon>
        <taxon>Salipiger</taxon>
    </lineage>
</organism>
<dbReference type="AlphaFoldDB" id="A0A1U7CZG8"/>
<dbReference type="KEGG" id="tpro:Ga0080559_TMP476"/>
<dbReference type="Proteomes" id="UP000186559">
    <property type="component" value="Chromosome"/>
</dbReference>
<reference evidence="1 2" key="1">
    <citation type="submission" date="2016-03" db="EMBL/GenBank/DDBJ databases">
        <title>Deep-sea bacteria in the southern Pacific.</title>
        <authorList>
            <person name="Tang K."/>
        </authorList>
    </citation>
    <scope>NUCLEOTIDE SEQUENCE [LARGE SCALE GENOMIC DNA]</scope>
    <source>
        <strain evidence="1 2">JLT2016</strain>
    </source>
</reference>
<proteinExistence type="predicted"/>
<dbReference type="EMBL" id="CP014796">
    <property type="protein sequence ID" value="APX21272.1"/>
    <property type="molecule type" value="Genomic_DNA"/>
</dbReference>
<dbReference type="InterPro" id="IPR014915">
    <property type="entry name" value="Phage_TLS_TfmB"/>
</dbReference>
<evidence type="ECO:0000313" key="2">
    <source>
        <dbReference type="Proteomes" id="UP000186559"/>
    </source>
</evidence>
<evidence type="ECO:0000313" key="1">
    <source>
        <dbReference type="EMBL" id="APX21272.1"/>
    </source>
</evidence>
<dbReference type="STRING" id="1229727.Ga0080559_TMP476"/>
<gene>
    <name evidence="1" type="ORF">Ga0080559_TMP476</name>
</gene>
<dbReference type="Pfam" id="PF08809">
    <property type="entry name" value="DUF1799"/>
    <property type="match status" value="1"/>
</dbReference>
<sequence>MRRADDQDGVWPEHLPALERFLAVDTQWCVEVGMRGAFWVGLDYGACESGLRLAGFAPDPELWAEVRLIEDGAKQELNGR</sequence>